<organism evidence="2 3">
    <name type="scientific">Magallana gigas</name>
    <name type="common">Pacific oyster</name>
    <name type="synonym">Crassostrea gigas</name>
    <dbReference type="NCBI Taxonomy" id="29159"/>
    <lineage>
        <taxon>Eukaryota</taxon>
        <taxon>Metazoa</taxon>
        <taxon>Spiralia</taxon>
        <taxon>Lophotrochozoa</taxon>
        <taxon>Mollusca</taxon>
        <taxon>Bivalvia</taxon>
        <taxon>Autobranchia</taxon>
        <taxon>Pteriomorphia</taxon>
        <taxon>Ostreida</taxon>
        <taxon>Ostreoidea</taxon>
        <taxon>Ostreidae</taxon>
        <taxon>Magallana</taxon>
    </lineage>
</organism>
<evidence type="ECO:0000313" key="3">
    <source>
        <dbReference type="Proteomes" id="UP000005408"/>
    </source>
</evidence>
<dbReference type="Proteomes" id="UP000005408">
    <property type="component" value="Unassembled WGS sequence"/>
</dbReference>
<accession>A0A8W8NNP8</accession>
<feature type="region of interest" description="Disordered" evidence="1">
    <location>
        <begin position="95"/>
        <end position="115"/>
    </location>
</feature>
<proteinExistence type="predicted"/>
<protein>
    <recommendedName>
        <fullName evidence="4">C3H1-type domain-containing protein</fullName>
    </recommendedName>
</protein>
<keyword evidence="3" id="KW-1185">Reference proteome</keyword>
<feature type="compositionally biased region" description="Low complexity" evidence="1">
    <location>
        <begin position="98"/>
        <end position="113"/>
    </location>
</feature>
<evidence type="ECO:0000313" key="2">
    <source>
        <dbReference type="EnsemblMetazoa" id="G8328.1:cds"/>
    </source>
</evidence>
<dbReference type="EnsemblMetazoa" id="G8328.1">
    <property type="protein sequence ID" value="G8328.1:cds"/>
    <property type="gene ID" value="G8328"/>
</dbReference>
<dbReference type="AlphaFoldDB" id="A0A8W8NNP8"/>
<evidence type="ECO:0000256" key="1">
    <source>
        <dbReference type="SAM" id="MobiDB-lite"/>
    </source>
</evidence>
<reference evidence="2" key="1">
    <citation type="submission" date="2022-08" db="UniProtKB">
        <authorList>
            <consortium name="EnsemblMetazoa"/>
        </authorList>
    </citation>
    <scope>IDENTIFICATION</scope>
    <source>
        <strain evidence="2">05x7-T-G4-1.051#20</strain>
    </source>
</reference>
<sequence>MLGDKAWRIYDENFRMLKETVELPWQKPVEELRVKAASSNYQFQQPFRANTGNKPIRFCYAFNNGEQCTYNPCSFAHRCQSCSGSHARANCRYRKQKPTLSPSSKQSPSQLPSPVNPKSLGEFLVDYDSDQASYLINGFTHGFRLGCTSAPSSCVPQNHKSTLDHPDIIEDYIQTGLNKGRIAAFFPWNCGLNLLIEIMWLTPVPAVDAVDRCYPCQTSFYGRESSSNLNSTNSNTFLVYKAKNKIDLTTLCSHNSFRPSQNP</sequence>
<evidence type="ECO:0008006" key="4">
    <source>
        <dbReference type="Google" id="ProtNLM"/>
    </source>
</evidence>
<name>A0A8W8NNP8_MAGGI</name>